<accession>A0A0J6S0G6</accession>
<evidence type="ECO:0000256" key="2">
    <source>
        <dbReference type="SAM" id="SignalP"/>
    </source>
</evidence>
<dbReference type="OrthoDB" id="4761968at2"/>
<dbReference type="AlphaFoldDB" id="A0A0J6S0G6"/>
<proteinExistence type="predicted"/>
<sequence length="193" mass="21202">MHVCLGAALALGLAPSVQARPASSPLPLPSSARLARSTAIVQFHERRLHVRGGFVVAFAGPAGRRRFREERGVAITPGPVVPPSRLKRRAGLRWRQLFWFHARAVRHRAAGSAWGHWERPGDVPVLGCLVRIRTTGRKAACVDVPPQAGWTVRPEATGTRSDHPVRPSTRHRSDDSTSRGSARNLAWPFEYLA</sequence>
<organism evidence="3 4">
    <name type="scientific">Methylobacterium aquaticum</name>
    <dbReference type="NCBI Taxonomy" id="270351"/>
    <lineage>
        <taxon>Bacteria</taxon>
        <taxon>Pseudomonadati</taxon>
        <taxon>Pseudomonadota</taxon>
        <taxon>Alphaproteobacteria</taxon>
        <taxon>Hyphomicrobiales</taxon>
        <taxon>Methylobacteriaceae</taxon>
        <taxon>Methylobacterium</taxon>
    </lineage>
</organism>
<keyword evidence="2" id="KW-0732">Signal</keyword>
<dbReference type="RefSeq" id="WP_048467845.1">
    <property type="nucleotide sequence ID" value="NZ_LABX01000360.1"/>
</dbReference>
<feature type="chain" id="PRO_5005280649" evidence="2">
    <location>
        <begin position="20"/>
        <end position="193"/>
    </location>
</feature>
<gene>
    <name evidence="3" type="ORF">VP06_32020</name>
</gene>
<feature type="signal peptide" evidence="2">
    <location>
        <begin position="1"/>
        <end position="19"/>
    </location>
</feature>
<evidence type="ECO:0000313" key="3">
    <source>
        <dbReference type="EMBL" id="KMO27037.1"/>
    </source>
</evidence>
<reference evidence="3 4" key="1">
    <citation type="submission" date="2015-03" db="EMBL/GenBank/DDBJ databases">
        <title>Genome sequencing of Methylobacterium aquaticum DSM16371 type strain.</title>
        <authorList>
            <person name="Chaudhry V."/>
            <person name="Patil P.B."/>
        </authorList>
    </citation>
    <scope>NUCLEOTIDE SEQUENCE [LARGE SCALE GENOMIC DNA]</scope>
    <source>
        <strain evidence="3 4">DSM 16371</strain>
    </source>
</reference>
<feature type="region of interest" description="Disordered" evidence="1">
    <location>
        <begin position="149"/>
        <end position="181"/>
    </location>
</feature>
<dbReference type="EMBL" id="LABX01000360">
    <property type="protein sequence ID" value="KMO27037.1"/>
    <property type="molecule type" value="Genomic_DNA"/>
</dbReference>
<dbReference type="Proteomes" id="UP000035929">
    <property type="component" value="Unassembled WGS sequence"/>
</dbReference>
<feature type="compositionally biased region" description="Basic and acidic residues" evidence="1">
    <location>
        <begin position="160"/>
        <end position="177"/>
    </location>
</feature>
<protein>
    <submittedName>
        <fullName evidence="3">Uncharacterized protein</fullName>
    </submittedName>
</protein>
<evidence type="ECO:0000313" key="4">
    <source>
        <dbReference type="Proteomes" id="UP000035929"/>
    </source>
</evidence>
<comment type="caution">
    <text evidence="3">The sequence shown here is derived from an EMBL/GenBank/DDBJ whole genome shotgun (WGS) entry which is preliminary data.</text>
</comment>
<name>A0A0J6S0G6_9HYPH</name>
<evidence type="ECO:0000256" key="1">
    <source>
        <dbReference type="SAM" id="MobiDB-lite"/>
    </source>
</evidence>